<gene>
    <name evidence="5" type="ORF">GA0070560_113113</name>
</gene>
<proteinExistence type="predicted"/>
<dbReference type="EMBL" id="FMDN01000013">
    <property type="protein sequence ID" value="SCG59406.1"/>
    <property type="molecule type" value="Genomic_DNA"/>
</dbReference>
<organism evidence="5 6">
    <name type="scientific">Micromonospora halophytica</name>
    <dbReference type="NCBI Taxonomy" id="47864"/>
    <lineage>
        <taxon>Bacteria</taxon>
        <taxon>Bacillati</taxon>
        <taxon>Actinomycetota</taxon>
        <taxon>Actinomycetes</taxon>
        <taxon>Micromonosporales</taxon>
        <taxon>Micromonosporaceae</taxon>
        <taxon>Micromonospora</taxon>
    </lineage>
</organism>
<dbReference type="RefSeq" id="WP_091298826.1">
    <property type="nucleotide sequence ID" value="NZ_FMDN01000013.1"/>
</dbReference>
<dbReference type="CDD" id="cd02440">
    <property type="entry name" value="AdoMet_MTases"/>
    <property type="match status" value="1"/>
</dbReference>
<evidence type="ECO:0000259" key="4">
    <source>
        <dbReference type="SMART" id="SM00828"/>
    </source>
</evidence>
<reference evidence="6" key="1">
    <citation type="submission" date="2016-06" db="EMBL/GenBank/DDBJ databases">
        <authorList>
            <person name="Varghese N."/>
        </authorList>
    </citation>
    <scope>NUCLEOTIDE SEQUENCE [LARGE SCALE GENOMIC DNA]</scope>
    <source>
        <strain evidence="6">DSM 43171</strain>
    </source>
</reference>
<dbReference type="InterPro" id="IPR013216">
    <property type="entry name" value="Methyltransf_11"/>
</dbReference>
<evidence type="ECO:0000256" key="3">
    <source>
        <dbReference type="ARBA" id="ARBA00022691"/>
    </source>
</evidence>
<dbReference type="GO" id="GO:0008757">
    <property type="term" value="F:S-adenosylmethionine-dependent methyltransferase activity"/>
    <property type="evidence" value="ECO:0007669"/>
    <property type="project" value="InterPro"/>
</dbReference>
<dbReference type="SUPFAM" id="SSF53335">
    <property type="entry name" value="S-adenosyl-L-methionine-dependent methyltransferases"/>
    <property type="match status" value="1"/>
</dbReference>
<evidence type="ECO:0000256" key="1">
    <source>
        <dbReference type="ARBA" id="ARBA00022603"/>
    </source>
</evidence>
<evidence type="ECO:0000313" key="6">
    <source>
        <dbReference type="Proteomes" id="UP000199408"/>
    </source>
</evidence>
<dbReference type="InterPro" id="IPR029063">
    <property type="entry name" value="SAM-dependent_MTases_sf"/>
</dbReference>
<evidence type="ECO:0000256" key="2">
    <source>
        <dbReference type="ARBA" id="ARBA00022679"/>
    </source>
</evidence>
<keyword evidence="1 5" id="KW-0489">Methyltransferase</keyword>
<dbReference type="InterPro" id="IPR050447">
    <property type="entry name" value="Erg6_SMT_methyltransf"/>
</dbReference>
<sequence>METQEAFPAMDYYEMVGPLLRRVWDDNFHFAYWLGPDDKASVSEATDRFTDLLIPKLGVGAGQRVLDVGCGLGKPAVRVARATGAEVVGITISPYQIGVAGERAAAEGLAGQVRFQVADGMATPFPDASFDAVLAFESIVHMDRARALKEAGRVVKPGGRVVLTDLFDREDISADEARHRAGQPGALPRLDGYPALLAEAGLEVVELEDISANVAPSFSMMTDITYDNRDELAKILNFTPEQAEAAESMVGQMTGELGCVLIVAARKG</sequence>
<keyword evidence="2" id="KW-0808">Transferase</keyword>
<keyword evidence="5" id="KW-0830">Ubiquinone</keyword>
<dbReference type="Gene3D" id="3.40.50.150">
    <property type="entry name" value="Vaccinia Virus protein VP39"/>
    <property type="match status" value="1"/>
</dbReference>
<keyword evidence="3" id="KW-0949">S-adenosyl-L-methionine</keyword>
<dbReference type="PANTHER" id="PTHR44068:SF11">
    <property type="entry name" value="GERANYL DIPHOSPHATE 2-C-METHYLTRANSFERASE"/>
    <property type="match status" value="1"/>
</dbReference>
<keyword evidence="6" id="KW-1185">Reference proteome</keyword>
<dbReference type="Proteomes" id="UP000199408">
    <property type="component" value="Unassembled WGS sequence"/>
</dbReference>
<feature type="domain" description="Polyketide synthase-like methyltransferase" evidence="4">
    <location>
        <begin position="33"/>
        <end position="255"/>
    </location>
</feature>
<dbReference type="OrthoDB" id="9808140at2"/>
<evidence type="ECO:0000313" key="5">
    <source>
        <dbReference type="EMBL" id="SCG59406.1"/>
    </source>
</evidence>
<dbReference type="STRING" id="47864.GA0070560_113113"/>
<name>A0A1C5INN2_9ACTN</name>
<protein>
    <submittedName>
        <fullName evidence="5">Ubiquinone/menaquinone biosynthesis C-methylase UbiE</fullName>
    </submittedName>
</protein>
<dbReference type="Pfam" id="PF08241">
    <property type="entry name" value="Methyltransf_11"/>
    <property type="match status" value="1"/>
</dbReference>
<accession>A0A1C5INN2</accession>
<dbReference type="SMART" id="SM00828">
    <property type="entry name" value="PKS_MT"/>
    <property type="match status" value="1"/>
</dbReference>
<dbReference type="GO" id="GO:0032259">
    <property type="term" value="P:methylation"/>
    <property type="evidence" value="ECO:0007669"/>
    <property type="project" value="UniProtKB-KW"/>
</dbReference>
<dbReference type="AlphaFoldDB" id="A0A1C5INN2"/>
<dbReference type="InterPro" id="IPR020803">
    <property type="entry name" value="MeTfrase_dom"/>
</dbReference>
<dbReference type="PANTHER" id="PTHR44068">
    <property type="entry name" value="ZGC:194242"/>
    <property type="match status" value="1"/>
</dbReference>